<protein>
    <submittedName>
        <fullName evidence="8">p-hydroxybenzoic acid efflux pump subunit AaeB</fullName>
    </submittedName>
</protein>
<evidence type="ECO:0000313" key="9">
    <source>
        <dbReference type="Proteomes" id="UP000385207"/>
    </source>
</evidence>
<dbReference type="EMBL" id="CABVII010000025">
    <property type="protein sequence ID" value="VVP37936.1"/>
    <property type="molecule type" value="Genomic_DNA"/>
</dbReference>
<feature type="transmembrane region" description="Helical" evidence="7">
    <location>
        <begin position="482"/>
        <end position="510"/>
    </location>
</feature>
<gene>
    <name evidence="8" type="primary">aaeB_2</name>
    <name evidence="8" type="ORF">PS862_04722</name>
</gene>
<dbReference type="Pfam" id="PF04632">
    <property type="entry name" value="FUSC"/>
    <property type="match status" value="1"/>
</dbReference>
<dbReference type="GO" id="GO:0005886">
    <property type="term" value="C:plasma membrane"/>
    <property type="evidence" value="ECO:0007669"/>
    <property type="project" value="UniProtKB-SubCell"/>
</dbReference>
<keyword evidence="5 7" id="KW-1133">Transmembrane helix</keyword>
<organism evidence="8 9">
    <name type="scientific">Pseudomonas fluorescens</name>
    <dbReference type="NCBI Taxonomy" id="294"/>
    <lineage>
        <taxon>Bacteria</taxon>
        <taxon>Pseudomonadati</taxon>
        <taxon>Pseudomonadota</taxon>
        <taxon>Gammaproteobacteria</taxon>
        <taxon>Pseudomonadales</taxon>
        <taxon>Pseudomonadaceae</taxon>
        <taxon>Pseudomonas</taxon>
    </lineage>
</organism>
<feature type="transmembrane region" description="Helical" evidence="7">
    <location>
        <begin position="107"/>
        <end position="125"/>
    </location>
</feature>
<accession>A0A5E7NL28</accession>
<feature type="transmembrane region" description="Helical" evidence="7">
    <location>
        <begin position="31"/>
        <end position="52"/>
    </location>
</feature>
<evidence type="ECO:0000256" key="6">
    <source>
        <dbReference type="ARBA" id="ARBA00023136"/>
    </source>
</evidence>
<dbReference type="Proteomes" id="UP000385207">
    <property type="component" value="Unassembled WGS sequence"/>
</dbReference>
<evidence type="ECO:0000256" key="4">
    <source>
        <dbReference type="ARBA" id="ARBA00022692"/>
    </source>
</evidence>
<dbReference type="GO" id="GO:0022857">
    <property type="term" value="F:transmembrane transporter activity"/>
    <property type="evidence" value="ECO:0007669"/>
    <property type="project" value="InterPro"/>
</dbReference>
<keyword evidence="3" id="KW-1003">Cell membrane</keyword>
<evidence type="ECO:0000256" key="2">
    <source>
        <dbReference type="ARBA" id="ARBA00022448"/>
    </source>
</evidence>
<dbReference type="AlphaFoldDB" id="A0A5E7NL28"/>
<evidence type="ECO:0000256" key="5">
    <source>
        <dbReference type="ARBA" id="ARBA00022989"/>
    </source>
</evidence>
<evidence type="ECO:0000256" key="1">
    <source>
        <dbReference type="ARBA" id="ARBA00004651"/>
    </source>
</evidence>
<feature type="transmembrane region" description="Helical" evidence="7">
    <location>
        <begin position="155"/>
        <end position="178"/>
    </location>
</feature>
<feature type="transmembrane region" description="Helical" evidence="7">
    <location>
        <begin position="83"/>
        <end position="101"/>
    </location>
</feature>
<keyword evidence="4 7" id="KW-0812">Transmembrane</keyword>
<comment type="subcellular location">
    <subcellularLocation>
        <location evidence="1">Cell membrane</location>
        <topology evidence="1">Multi-pass membrane protein</topology>
    </subcellularLocation>
</comment>
<evidence type="ECO:0000256" key="7">
    <source>
        <dbReference type="SAM" id="Phobius"/>
    </source>
</evidence>
<feature type="transmembrane region" description="Helical" evidence="7">
    <location>
        <begin position="391"/>
        <end position="413"/>
    </location>
</feature>
<evidence type="ECO:0000313" key="8">
    <source>
        <dbReference type="EMBL" id="VVP37936.1"/>
    </source>
</evidence>
<feature type="transmembrane region" description="Helical" evidence="7">
    <location>
        <begin position="419"/>
        <end position="438"/>
    </location>
</feature>
<dbReference type="PANTHER" id="PTHR30509">
    <property type="entry name" value="P-HYDROXYBENZOIC ACID EFFLUX PUMP SUBUNIT-RELATED"/>
    <property type="match status" value="1"/>
</dbReference>
<feature type="transmembrane region" description="Helical" evidence="7">
    <location>
        <begin position="132"/>
        <end position="149"/>
    </location>
</feature>
<reference evidence="8 9" key="1">
    <citation type="submission" date="2019-09" db="EMBL/GenBank/DDBJ databases">
        <authorList>
            <person name="Chandra G."/>
            <person name="Truman W A."/>
        </authorList>
    </citation>
    <scope>NUCLEOTIDE SEQUENCE [LARGE SCALE GENOMIC DNA]</scope>
    <source>
        <strain evidence="8">PS862</strain>
    </source>
</reference>
<keyword evidence="2" id="KW-0813">Transport</keyword>
<keyword evidence="6 7" id="KW-0472">Membrane</keyword>
<evidence type="ECO:0000256" key="3">
    <source>
        <dbReference type="ARBA" id="ARBA00022475"/>
    </source>
</evidence>
<dbReference type="InterPro" id="IPR006726">
    <property type="entry name" value="PHBA_efflux_AaeB/fusaric-R"/>
</dbReference>
<name>A0A5E7NL28_PSEFL</name>
<dbReference type="PANTHER" id="PTHR30509:SF9">
    <property type="entry name" value="MULTIDRUG RESISTANCE PROTEIN MDTO"/>
    <property type="match status" value="1"/>
</dbReference>
<sequence>MTTLAGVDPTGIPMQPLLLYFKAMLNPGRGVLLFALRTIVAGLLTLYLAFLFDLDQPKWSIMAVVIVSQPLGGMALARSFGQVIGTTLGAVVAVLIMGIFPQAPLPFILTLALWLALCTAGGTLLRYTSSQAFVLSGYTAVVVALLAVPDQDGTFLLAVTRVTETLLAVACVCVVSLLTARPETVARDYFARIDQVIKLLATHAAAVIRTEESEADFRRRQMQLLGEISALEGVRRHLYFDAPRLRSANSLVQLLGNQWVLLASRLTALRHQRELLTARWEGPLPLDSQRLLSEELDLLDEVARQGRSLSTEARHRFAALQQRFEELAYRSEQLTETMPATLRSLAWSLRWEQARMLEQLSQILDLSDAIQEGREASCVFRGQDNPLHLDFTLAAMNAIRAFTALLVAGLIWIETAWDGARGGMIVVGVLCSLMATFPRPLLAAQSFARGLGLALVVSAFYLFMLIPMISDFELLALLFVPLLYAVAVGLASPATTGMGIGLGLTTILLLGPQNTEFGQNTAIAWFEFAGAYICAAALALSVYALIFPFRPDLRMRRLFNENREQVYALLKTPATDEQQFAFESRMVDRLTMMLGLLPATRDQQSGELFEVSLGCMALGVALNQLRQQGKSNALLSTDQQNRLLAAVRETGRWVAGRPGIDLEQLLENLRVLGDEMDNLHLDVHEHLWSVFRMRVALLIVVSFVQRHRGHFQPADVEGVPALAH</sequence>
<proteinExistence type="predicted"/>
<feature type="transmembrane region" description="Helical" evidence="7">
    <location>
        <begin position="450"/>
        <end position="470"/>
    </location>
</feature>
<feature type="transmembrane region" description="Helical" evidence="7">
    <location>
        <begin position="522"/>
        <end position="546"/>
    </location>
</feature>